<evidence type="ECO:0000256" key="3">
    <source>
        <dbReference type="ARBA" id="ARBA00013194"/>
    </source>
</evidence>
<dbReference type="EMBL" id="FQZU01000011">
    <property type="protein sequence ID" value="SHJ77071.1"/>
    <property type="molecule type" value="Genomic_DNA"/>
</dbReference>
<dbReference type="Pfam" id="PF05698">
    <property type="entry name" value="Trigger_C"/>
    <property type="match status" value="1"/>
</dbReference>
<protein>
    <recommendedName>
        <fullName evidence="4 9">Trigger factor</fullName>
        <shortName evidence="9">TF</shortName>
        <ecNumber evidence="3 9">5.2.1.8</ecNumber>
    </recommendedName>
    <alternativeName>
        <fullName evidence="8 9">PPIase</fullName>
    </alternativeName>
</protein>
<evidence type="ECO:0000256" key="1">
    <source>
        <dbReference type="ARBA" id="ARBA00000971"/>
    </source>
</evidence>
<comment type="domain">
    <text evidence="9">Consists of 3 domains; the N-terminus binds the ribosome, the middle domain has PPIase activity, while the C-terminus has intrinsic chaperone activity on its own.</text>
</comment>
<evidence type="ECO:0000256" key="8">
    <source>
        <dbReference type="ARBA" id="ARBA00029986"/>
    </source>
</evidence>
<dbReference type="GO" id="GO:0051301">
    <property type="term" value="P:cell division"/>
    <property type="evidence" value="ECO:0007669"/>
    <property type="project" value="UniProtKB-KW"/>
</dbReference>
<dbReference type="InterPro" id="IPR008881">
    <property type="entry name" value="Trigger_fac_ribosome-bd_bac"/>
</dbReference>
<dbReference type="InterPro" id="IPR036611">
    <property type="entry name" value="Trigger_fac_ribosome-bd_sf"/>
</dbReference>
<name>A0A1M6M0R9_9BACT</name>
<evidence type="ECO:0000256" key="7">
    <source>
        <dbReference type="ARBA" id="ARBA00023235"/>
    </source>
</evidence>
<keyword evidence="14" id="KW-1185">Reference proteome</keyword>
<dbReference type="Gene3D" id="3.30.70.1050">
    <property type="entry name" value="Trigger factor ribosome-binding domain"/>
    <property type="match status" value="1"/>
</dbReference>
<evidence type="ECO:0000256" key="6">
    <source>
        <dbReference type="ARBA" id="ARBA00023186"/>
    </source>
</evidence>
<dbReference type="Gene3D" id="1.10.3120.10">
    <property type="entry name" value="Trigger factor, C-terminal domain"/>
    <property type="match status" value="1"/>
</dbReference>
<evidence type="ECO:0000256" key="4">
    <source>
        <dbReference type="ARBA" id="ARBA00016902"/>
    </source>
</evidence>
<dbReference type="InterPro" id="IPR037041">
    <property type="entry name" value="Trigger_fac_C_sf"/>
</dbReference>
<dbReference type="InterPro" id="IPR001179">
    <property type="entry name" value="PPIase_FKBP_dom"/>
</dbReference>
<dbReference type="GO" id="GO:0043335">
    <property type="term" value="P:protein unfolding"/>
    <property type="evidence" value="ECO:0007669"/>
    <property type="project" value="TreeGrafter"/>
</dbReference>
<dbReference type="PIRSF" id="PIRSF003095">
    <property type="entry name" value="Trigger_factor"/>
    <property type="match status" value="1"/>
</dbReference>
<gene>
    <name evidence="9" type="primary">tig</name>
    <name evidence="13" type="ORF">SAMN02745216_02245</name>
</gene>
<dbReference type="NCBIfam" id="TIGR00115">
    <property type="entry name" value="tig"/>
    <property type="match status" value="1"/>
</dbReference>
<dbReference type="GO" id="GO:0003755">
    <property type="term" value="F:peptidyl-prolyl cis-trans isomerase activity"/>
    <property type="evidence" value="ECO:0007669"/>
    <property type="project" value="UniProtKB-UniRule"/>
</dbReference>
<dbReference type="Gene3D" id="3.10.50.40">
    <property type="match status" value="1"/>
</dbReference>
<dbReference type="RefSeq" id="WP_073475787.1">
    <property type="nucleotide sequence ID" value="NZ_FQZU01000011.1"/>
</dbReference>
<dbReference type="SUPFAM" id="SSF54534">
    <property type="entry name" value="FKBP-like"/>
    <property type="match status" value="1"/>
</dbReference>
<dbReference type="GO" id="GO:0051083">
    <property type="term" value="P:'de novo' cotranslational protein folding"/>
    <property type="evidence" value="ECO:0007669"/>
    <property type="project" value="TreeGrafter"/>
</dbReference>
<dbReference type="Proteomes" id="UP000183994">
    <property type="component" value="Unassembled WGS sequence"/>
</dbReference>
<dbReference type="STRING" id="1121393.SAMN02745216_02245"/>
<organism evidence="13 14">
    <name type="scientific">Desulfatibacillum alkenivorans DSM 16219</name>
    <dbReference type="NCBI Taxonomy" id="1121393"/>
    <lineage>
        <taxon>Bacteria</taxon>
        <taxon>Pseudomonadati</taxon>
        <taxon>Thermodesulfobacteriota</taxon>
        <taxon>Desulfobacteria</taxon>
        <taxon>Desulfobacterales</taxon>
        <taxon>Desulfatibacillaceae</taxon>
        <taxon>Desulfatibacillum</taxon>
    </lineage>
</organism>
<dbReference type="PANTHER" id="PTHR30560">
    <property type="entry name" value="TRIGGER FACTOR CHAPERONE AND PEPTIDYL-PROLYL CIS/TRANS ISOMERASE"/>
    <property type="match status" value="1"/>
</dbReference>
<dbReference type="SUPFAM" id="SSF102735">
    <property type="entry name" value="Trigger factor ribosome-binding domain"/>
    <property type="match status" value="1"/>
</dbReference>
<reference evidence="14" key="1">
    <citation type="submission" date="2016-11" db="EMBL/GenBank/DDBJ databases">
        <authorList>
            <person name="Varghese N."/>
            <person name="Submissions S."/>
        </authorList>
    </citation>
    <scope>NUCLEOTIDE SEQUENCE [LARGE SCALE GENOMIC DNA]</scope>
    <source>
        <strain evidence="14">DSM 16219</strain>
    </source>
</reference>
<dbReference type="AlphaFoldDB" id="A0A1M6M0R9"/>
<keyword evidence="5 9" id="KW-0697">Rotamase</keyword>
<keyword evidence="9 11" id="KW-0132">Cell division</keyword>
<dbReference type="Pfam" id="PF05697">
    <property type="entry name" value="Trigger_N"/>
    <property type="match status" value="1"/>
</dbReference>
<dbReference type="SUPFAM" id="SSF109998">
    <property type="entry name" value="Triger factor/SurA peptide-binding domain-like"/>
    <property type="match status" value="1"/>
</dbReference>
<proteinExistence type="inferred from homology"/>
<dbReference type="InterPro" id="IPR046357">
    <property type="entry name" value="PPIase_dom_sf"/>
</dbReference>
<evidence type="ECO:0000313" key="14">
    <source>
        <dbReference type="Proteomes" id="UP000183994"/>
    </source>
</evidence>
<evidence type="ECO:0000313" key="13">
    <source>
        <dbReference type="EMBL" id="SHJ77071.1"/>
    </source>
</evidence>
<comment type="function">
    <text evidence="9">Involved in protein export. Acts as a chaperone by maintaining the newly synthesized protein in an open conformation. Functions as a peptidyl-prolyl cis-trans isomerase.</text>
</comment>
<dbReference type="PANTHER" id="PTHR30560:SF3">
    <property type="entry name" value="TRIGGER FACTOR-LIKE PROTEIN TIG, CHLOROPLASTIC"/>
    <property type="match status" value="1"/>
</dbReference>
<feature type="domain" description="PPIase FKBP-type" evidence="12">
    <location>
        <begin position="163"/>
        <end position="224"/>
    </location>
</feature>
<evidence type="ECO:0000256" key="10">
    <source>
        <dbReference type="PROSITE-ProRule" id="PRU00277"/>
    </source>
</evidence>
<keyword evidence="7 9" id="KW-0413">Isomerase</keyword>
<dbReference type="EC" id="5.2.1.8" evidence="3 9"/>
<accession>A0A1M6M0R9</accession>
<keyword evidence="9 11" id="KW-0131">Cell cycle</keyword>
<evidence type="ECO:0000256" key="9">
    <source>
        <dbReference type="HAMAP-Rule" id="MF_00303"/>
    </source>
</evidence>
<dbReference type="HAMAP" id="MF_00303">
    <property type="entry name" value="Trigger_factor_Tig"/>
    <property type="match status" value="1"/>
</dbReference>
<dbReference type="GO" id="GO:0015031">
    <property type="term" value="P:protein transport"/>
    <property type="evidence" value="ECO:0007669"/>
    <property type="project" value="UniProtKB-UniRule"/>
</dbReference>
<dbReference type="GO" id="GO:0044183">
    <property type="term" value="F:protein folding chaperone"/>
    <property type="evidence" value="ECO:0007669"/>
    <property type="project" value="TreeGrafter"/>
</dbReference>
<evidence type="ECO:0000256" key="5">
    <source>
        <dbReference type="ARBA" id="ARBA00023110"/>
    </source>
</evidence>
<keyword evidence="9" id="KW-0963">Cytoplasm</keyword>
<keyword evidence="6 9" id="KW-0143">Chaperone</keyword>
<comment type="subcellular location">
    <subcellularLocation>
        <location evidence="9">Cytoplasm</location>
    </subcellularLocation>
    <text evidence="9">About half TF is bound to the ribosome near the polypeptide exit tunnel while the other half is free in the cytoplasm.</text>
</comment>
<dbReference type="PROSITE" id="PS50059">
    <property type="entry name" value="FKBP_PPIASE"/>
    <property type="match status" value="1"/>
</dbReference>
<dbReference type="InterPro" id="IPR008880">
    <property type="entry name" value="Trigger_fac_C"/>
</dbReference>
<comment type="catalytic activity">
    <reaction evidence="1 9 10">
        <text>[protein]-peptidylproline (omega=180) = [protein]-peptidylproline (omega=0)</text>
        <dbReference type="Rhea" id="RHEA:16237"/>
        <dbReference type="Rhea" id="RHEA-COMP:10747"/>
        <dbReference type="Rhea" id="RHEA-COMP:10748"/>
        <dbReference type="ChEBI" id="CHEBI:83833"/>
        <dbReference type="ChEBI" id="CHEBI:83834"/>
        <dbReference type="EC" id="5.2.1.8"/>
    </reaction>
</comment>
<evidence type="ECO:0000256" key="2">
    <source>
        <dbReference type="ARBA" id="ARBA00005464"/>
    </source>
</evidence>
<comment type="similarity">
    <text evidence="2 9 11">Belongs to the FKBP-type PPIase family. Tig subfamily.</text>
</comment>
<dbReference type="InterPro" id="IPR005215">
    <property type="entry name" value="Trig_fac"/>
</dbReference>
<dbReference type="Pfam" id="PF00254">
    <property type="entry name" value="FKBP_C"/>
    <property type="match status" value="1"/>
</dbReference>
<dbReference type="OrthoDB" id="9767721at2"/>
<dbReference type="GO" id="GO:0005737">
    <property type="term" value="C:cytoplasm"/>
    <property type="evidence" value="ECO:0007669"/>
    <property type="project" value="UniProtKB-SubCell"/>
</dbReference>
<dbReference type="InterPro" id="IPR027304">
    <property type="entry name" value="Trigger_fact/SurA_dom_sf"/>
</dbReference>
<evidence type="ECO:0000259" key="12">
    <source>
        <dbReference type="PROSITE" id="PS50059"/>
    </source>
</evidence>
<evidence type="ECO:0000256" key="11">
    <source>
        <dbReference type="RuleBase" id="RU003914"/>
    </source>
</evidence>
<dbReference type="GO" id="GO:0043022">
    <property type="term" value="F:ribosome binding"/>
    <property type="evidence" value="ECO:0007669"/>
    <property type="project" value="TreeGrafter"/>
</dbReference>
<sequence>MQVTVEDLSSVKKVLHIEAPAEDVKKALDSAYAELKKQAKVKGFRPGKAPRSVLERLYKSDVESDVAGEIISDAFREAIMETKLKIVGPPEIEPPAIVPDEPYKFDATVEIFPELTDLDLKGIELSKNMYKATDQEIENQIAMIRKNMSSLETEEEDRPAKEEDFVLIDYEGVCPDGQPDELRFTENFTMELGTGRILKDFDAQIIGMKRDEEKDFEISFPEDYFNKELASKQVKFHVRLKEIRKQILPELDDEFAKDLGEYETLDQLKDSIRDHLQQGYDRRSEQELDEQVFQALLGRVEFEVPETLIKHETASMVSEAERALSYRDMTFEDTGATKEDMEERYREPAEQQVRRYLLLDKIVEQENVELPEEELENAFKGMAESLRQPLEIVKKYYASDAEQMNMLRQTLLQKEALKYVKNLNEIKEVELELQETEE</sequence>